<gene>
    <name evidence="2" type="ORF">GIB67_015468</name>
</gene>
<feature type="non-terminal residue" evidence="2">
    <location>
        <position position="1"/>
    </location>
</feature>
<evidence type="ECO:0000313" key="3">
    <source>
        <dbReference type="Proteomes" id="UP000541444"/>
    </source>
</evidence>
<comment type="caution">
    <text evidence="2">The sequence shown here is derived from an EMBL/GenBank/DDBJ whole genome shotgun (WGS) entry which is preliminary data.</text>
</comment>
<dbReference type="PANTHER" id="PTHR46481:SF7">
    <property type="entry name" value="ZINC FINGER BED DOMAIN-CONTAINING PROTEIN RICESLEEPER 2-LIKE"/>
    <property type="match status" value="1"/>
</dbReference>
<dbReference type="Proteomes" id="UP000541444">
    <property type="component" value="Unassembled WGS sequence"/>
</dbReference>
<accession>A0A7J7LA32</accession>
<protein>
    <submittedName>
        <fullName evidence="2">Uncharacterized protein</fullName>
    </submittedName>
</protein>
<dbReference type="PANTHER" id="PTHR46481">
    <property type="entry name" value="ZINC FINGER BED DOMAIN-CONTAINING PROTEIN 4"/>
    <property type="match status" value="1"/>
</dbReference>
<dbReference type="EMBL" id="JACGCM010002464">
    <property type="protein sequence ID" value="KAF6139511.1"/>
    <property type="molecule type" value="Genomic_DNA"/>
</dbReference>
<proteinExistence type="predicted"/>
<evidence type="ECO:0000313" key="2">
    <source>
        <dbReference type="EMBL" id="KAF6139511.1"/>
    </source>
</evidence>
<keyword evidence="1" id="KW-1133">Transmembrane helix</keyword>
<keyword evidence="3" id="KW-1185">Reference proteome</keyword>
<dbReference type="AlphaFoldDB" id="A0A7J7LA32"/>
<sequence>KRKILEAWEHLDKKAIKIVDGTEQIRVVCKYCTKDFVCGGNSGTNELCRYAQECVKRTTTDINQTIMGRNSSGEVFTFTFDQARETITYFVCEKLPFNKVQKPVFHRWIKNSFGPQFKPPCRTTMRNGITNLFAVEKNVLKENLCKILGKICFTSDMWTLNKKLGYLCLTTHFISNDLKLHKRIISFTMVPSPLIQVIFYVMLFMLAFLVET</sequence>
<dbReference type="InterPro" id="IPR052035">
    <property type="entry name" value="ZnF_BED_domain_contain"/>
</dbReference>
<name>A0A7J7LA32_9MAGN</name>
<dbReference type="OrthoDB" id="1900170at2759"/>
<keyword evidence="1" id="KW-0472">Membrane</keyword>
<organism evidence="2 3">
    <name type="scientific">Kingdonia uniflora</name>
    <dbReference type="NCBI Taxonomy" id="39325"/>
    <lineage>
        <taxon>Eukaryota</taxon>
        <taxon>Viridiplantae</taxon>
        <taxon>Streptophyta</taxon>
        <taxon>Embryophyta</taxon>
        <taxon>Tracheophyta</taxon>
        <taxon>Spermatophyta</taxon>
        <taxon>Magnoliopsida</taxon>
        <taxon>Ranunculales</taxon>
        <taxon>Circaeasteraceae</taxon>
        <taxon>Kingdonia</taxon>
    </lineage>
</organism>
<keyword evidence="1" id="KW-0812">Transmembrane</keyword>
<reference evidence="2 3" key="1">
    <citation type="journal article" date="2020" name="IScience">
        <title>Genome Sequencing of the Endangered Kingdonia uniflora (Circaeasteraceae, Ranunculales) Reveals Potential Mechanisms of Evolutionary Specialization.</title>
        <authorList>
            <person name="Sun Y."/>
            <person name="Deng T."/>
            <person name="Zhang A."/>
            <person name="Moore M.J."/>
            <person name="Landis J.B."/>
            <person name="Lin N."/>
            <person name="Zhang H."/>
            <person name="Zhang X."/>
            <person name="Huang J."/>
            <person name="Zhang X."/>
            <person name="Sun H."/>
            <person name="Wang H."/>
        </authorList>
    </citation>
    <scope>NUCLEOTIDE SEQUENCE [LARGE SCALE GENOMIC DNA]</scope>
    <source>
        <strain evidence="2">TB1705</strain>
        <tissue evidence="2">Leaf</tissue>
    </source>
</reference>
<evidence type="ECO:0000256" key="1">
    <source>
        <dbReference type="SAM" id="Phobius"/>
    </source>
</evidence>
<feature type="transmembrane region" description="Helical" evidence="1">
    <location>
        <begin position="184"/>
        <end position="210"/>
    </location>
</feature>